<dbReference type="InterPro" id="IPR046906">
    <property type="entry name" value="Mab-21_HhH/H2TH-like"/>
</dbReference>
<evidence type="ECO:0000256" key="1">
    <source>
        <dbReference type="ARBA" id="ARBA00008307"/>
    </source>
</evidence>
<evidence type="ECO:0000259" key="3">
    <source>
        <dbReference type="Pfam" id="PF03281"/>
    </source>
</evidence>
<feature type="domain" description="Mab-21-like nucleotidyltransferase" evidence="3">
    <location>
        <begin position="175"/>
        <end position="244"/>
    </location>
</feature>
<dbReference type="InterPro" id="IPR024810">
    <property type="entry name" value="MAB21L/cGLR"/>
</dbReference>
<evidence type="ECO:0000313" key="6">
    <source>
        <dbReference type="Proteomes" id="UP001186944"/>
    </source>
</evidence>
<evidence type="ECO:0008006" key="7">
    <source>
        <dbReference type="Google" id="ProtNLM"/>
    </source>
</evidence>
<gene>
    <name evidence="5" type="ORF">FSP39_016302</name>
</gene>
<feature type="domain" description="Mab-21-like HhH/H2TH-like" evidence="4">
    <location>
        <begin position="271"/>
        <end position="334"/>
    </location>
</feature>
<reference evidence="5" key="1">
    <citation type="submission" date="2019-08" db="EMBL/GenBank/DDBJ databases">
        <title>The improved chromosome-level genome for the pearl oyster Pinctada fucata martensii using PacBio sequencing and Hi-C.</title>
        <authorList>
            <person name="Zheng Z."/>
        </authorList>
    </citation>
    <scope>NUCLEOTIDE SEQUENCE</scope>
    <source>
        <strain evidence="5">ZZ-2019</strain>
        <tissue evidence="5">Adductor muscle</tissue>
    </source>
</reference>
<feature type="transmembrane region" description="Helical" evidence="2">
    <location>
        <begin position="585"/>
        <end position="603"/>
    </location>
</feature>
<sequence length="681" mass="79468">MAAFSVNDEISLISKGLYRKVSDILGQECIVKIRRQRSDIDDEFANCDSYGDTTEITSGSRAEGFEFESSDFDRMFIDRNVIVLTDDSHITALIYRTPTILIMETENVSPGFTFIRYLRYNQNNTTLKRSLVLRGTGAYVSSKHIRESFMSTNLSTCHGPCQTHTYMGFEGDDAYTLRCPVWPKEAISFVYRSLRQGWPSYDTLTQICKDGCLLVPINSKQQQYSDMADLQWRISFSLAEKKLVYSMNHCQFLCYGLSKLFLNEVLKKASPIEDLLCSYFMKSAVFWEISDSSRDWSPDIFLSKFWNVFRRLIQWVSIGYCPNFFIPENNMFQGKIYGESQMTLLNTLRDLYMDGYRCLLRCPSLNNDLSLLITQPQIAYTLSCDESEYVPLIMIKRRRLLVILVFRFFIDVTKRERIMQILINMLSMMNTESAEIMCAVRLGINHVLQVYAQHLFLSKKYHHLNKSLNRIQYKKVKAAQMILWKVNTFFCMNYFILIQLMYMSGNYHKTVGKIHYTRHKLQSQPYTYAWTLEDDIIMPALQQGMSYDTVVQSLIVGDIEMNKETSIEELQLECLAHKQTVGGDAFFIPPLVFLDFLLILSYTRINEYHRRYDILDELHTLLYHDDGHHIKMTQKAISWEILGICQQLCGDRHGAYTSYVHALDDDFNYFKQATVERINSL</sequence>
<protein>
    <recommendedName>
        <fullName evidence="7">Mab-21-like HhH/H2TH-like domain-containing protein</fullName>
    </recommendedName>
</protein>
<dbReference type="AlphaFoldDB" id="A0AA88XLS5"/>
<dbReference type="PANTHER" id="PTHR10656">
    <property type="entry name" value="CELL FATE DETERMINING PROTEIN MAB21-RELATED"/>
    <property type="match status" value="1"/>
</dbReference>
<comment type="similarity">
    <text evidence="1">Belongs to the mab-21 family.</text>
</comment>
<dbReference type="Gene3D" id="1.10.1410.40">
    <property type="match status" value="1"/>
</dbReference>
<evidence type="ECO:0000256" key="2">
    <source>
        <dbReference type="SAM" id="Phobius"/>
    </source>
</evidence>
<proteinExistence type="inferred from homology"/>
<keyword evidence="2" id="KW-1133">Transmembrane helix</keyword>
<dbReference type="SMART" id="SM01265">
    <property type="entry name" value="Mab-21"/>
    <property type="match status" value="1"/>
</dbReference>
<dbReference type="InterPro" id="IPR046903">
    <property type="entry name" value="Mab-21-like_nuc_Trfase"/>
</dbReference>
<dbReference type="Pfam" id="PF20266">
    <property type="entry name" value="Mab-21_C"/>
    <property type="match status" value="1"/>
</dbReference>
<keyword evidence="2" id="KW-0812">Transmembrane</keyword>
<evidence type="ECO:0000259" key="4">
    <source>
        <dbReference type="Pfam" id="PF20266"/>
    </source>
</evidence>
<evidence type="ECO:0000313" key="5">
    <source>
        <dbReference type="EMBL" id="KAK3088219.1"/>
    </source>
</evidence>
<dbReference type="PANTHER" id="PTHR10656:SF69">
    <property type="entry name" value="MAB-21-LIKE HHH_H2TH-LIKE DOMAIN-CONTAINING PROTEIN"/>
    <property type="match status" value="1"/>
</dbReference>
<dbReference type="EMBL" id="VSWD01000011">
    <property type="protein sequence ID" value="KAK3088219.1"/>
    <property type="molecule type" value="Genomic_DNA"/>
</dbReference>
<organism evidence="5 6">
    <name type="scientific">Pinctada imbricata</name>
    <name type="common">Atlantic pearl-oyster</name>
    <name type="synonym">Pinctada martensii</name>
    <dbReference type="NCBI Taxonomy" id="66713"/>
    <lineage>
        <taxon>Eukaryota</taxon>
        <taxon>Metazoa</taxon>
        <taxon>Spiralia</taxon>
        <taxon>Lophotrochozoa</taxon>
        <taxon>Mollusca</taxon>
        <taxon>Bivalvia</taxon>
        <taxon>Autobranchia</taxon>
        <taxon>Pteriomorphia</taxon>
        <taxon>Pterioida</taxon>
        <taxon>Pterioidea</taxon>
        <taxon>Pteriidae</taxon>
        <taxon>Pinctada</taxon>
    </lineage>
</organism>
<dbReference type="Proteomes" id="UP001186944">
    <property type="component" value="Unassembled WGS sequence"/>
</dbReference>
<feature type="transmembrane region" description="Helical" evidence="2">
    <location>
        <begin position="482"/>
        <end position="502"/>
    </location>
</feature>
<keyword evidence="2" id="KW-0472">Membrane</keyword>
<dbReference type="Pfam" id="PF03281">
    <property type="entry name" value="Mab-21"/>
    <property type="match status" value="1"/>
</dbReference>
<accession>A0AA88XLS5</accession>
<comment type="caution">
    <text evidence="5">The sequence shown here is derived from an EMBL/GenBank/DDBJ whole genome shotgun (WGS) entry which is preliminary data.</text>
</comment>
<keyword evidence="6" id="KW-1185">Reference proteome</keyword>
<name>A0AA88XLS5_PINIB</name>